<evidence type="ECO:0000256" key="2">
    <source>
        <dbReference type="SAM" id="Phobius"/>
    </source>
</evidence>
<evidence type="ECO:0000313" key="3">
    <source>
        <dbReference type="EMBL" id="MEQ2163829.1"/>
    </source>
</evidence>
<comment type="caution">
    <text evidence="3">The sequence shown here is derived from an EMBL/GenBank/DDBJ whole genome shotgun (WGS) entry which is preliminary data.</text>
</comment>
<accession>A0ABV0MYY0</accession>
<feature type="region of interest" description="Disordered" evidence="1">
    <location>
        <begin position="1"/>
        <end position="20"/>
    </location>
</feature>
<proteinExistence type="predicted"/>
<dbReference type="EMBL" id="JAHRIO010019285">
    <property type="protein sequence ID" value="MEQ2163829.1"/>
    <property type="molecule type" value="Genomic_DNA"/>
</dbReference>
<keyword evidence="2" id="KW-1133">Transmembrane helix</keyword>
<evidence type="ECO:0000256" key="1">
    <source>
        <dbReference type="SAM" id="MobiDB-lite"/>
    </source>
</evidence>
<keyword evidence="2" id="KW-0812">Transmembrane</keyword>
<dbReference type="Proteomes" id="UP001476798">
    <property type="component" value="Unassembled WGS sequence"/>
</dbReference>
<sequence>MTPPPPSSCPPPDSTSSFPSSPPPFLFLCLAAVLFILLLLVLVLLVRRHIQRKHEDAGEEDLSYSVVQIFPGQQQPVRCSRELHTVPDVVYSSLRYSSPVRP</sequence>
<gene>
    <name evidence="3" type="ORF">GOODEAATRI_034551</name>
</gene>
<reference evidence="3 4" key="1">
    <citation type="submission" date="2021-06" db="EMBL/GenBank/DDBJ databases">
        <authorList>
            <person name="Palmer J.M."/>
        </authorList>
    </citation>
    <scope>NUCLEOTIDE SEQUENCE [LARGE SCALE GENOMIC DNA]</scope>
    <source>
        <strain evidence="3 4">GA_2019</strain>
        <tissue evidence="3">Muscle</tissue>
    </source>
</reference>
<feature type="compositionally biased region" description="Pro residues" evidence="1">
    <location>
        <begin position="1"/>
        <end position="13"/>
    </location>
</feature>
<evidence type="ECO:0000313" key="4">
    <source>
        <dbReference type="Proteomes" id="UP001476798"/>
    </source>
</evidence>
<feature type="transmembrane region" description="Helical" evidence="2">
    <location>
        <begin position="25"/>
        <end position="46"/>
    </location>
</feature>
<protein>
    <submittedName>
        <fullName evidence="3">Uncharacterized protein</fullName>
    </submittedName>
</protein>
<keyword evidence="2" id="KW-0472">Membrane</keyword>
<organism evidence="3 4">
    <name type="scientific">Goodea atripinnis</name>
    <dbReference type="NCBI Taxonomy" id="208336"/>
    <lineage>
        <taxon>Eukaryota</taxon>
        <taxon>Metazoa</taxon>
        <taxon>Chordata</taxon>
        <taxon>Craniata</taxon>
        <taxon>Vertebrata</taxon>
        <taxon>Euteleostomi</taxon>
        <taxon>Actinopterygii</taxon>
        <taxon>Neopterygii</taxon>
        <taxon>Teleostei</taxon>
        <taxon>Neoteleostei</taxon>
        <taxon>Acanthomorphata</taxon>
        <taxon>Ovalentaria</taxon>
        <taxon>Atherinomorphae</taxon>
        <taxon>Cyprinodontiformes</taxon>
        <taxon>Goodeidae</taxon>
        <taxon>Goodea</taxon>
    </lineage>
</organism>
<keyword evidence="4" id="KW-1185">Reference proteome</keyword>
<name>A0ABV0MYY0_9TELE</name>